<evidence type="ECO:0000313" key="3">
    <source>
        <dbReference type="EMBL" id="MBP2016839.1"/>
    </source>
</evidence>
<evidence type="ECO:0000259" key="2">
    <source>
        <dbReference type="Pfam" id="PF07885"/>
    </source>
</evidence>
<feature type="transmembrane region" description="Helical" evidence="1">
    <location>
        <begin position="158"/>
        <end position="179"/>
    </location>
</feature>
<keyword evidence="1" id="KW-0472">Membrane</keyword>
<comment type="caution">
    <text evidence="3">The sequence shown here is derived from an EMBL/GenBank/DDBJ whole genome shotgun (WGS) entry which is preliminary data.</text>
</comment>
<proteinExistence type="predicted"/>
<dbReference type="Pfam" id="PF07885">
    <property type="entry name" value="Ion_trans_2"/>
    <property type="match status" value="1"/>
</dbReference>
<dbReference type="RefSeq" id="WP_209464980.1">
    <property type="nucleotide sequence ID" value="NZ_JAGGLG010000001.1"/>
</dbReference>
<name>A0ABS4JMS6_9FIRM</name>
<feature type="domain" description="Potassium channel" evidence="2">
    <location>
        <begin position="114"/>
        <end position="182"/>
    </location>
</feature>
<dbReference type="Gene3D" id="1.10.287.70">
    <property type="match status" value="1"/>
</dbReference>
<feature type="transmembrane region" description="Helical" evidence="1">
    <location>
        <begin position="57"/>
        <end position="78"/>
    </location>
</feature>
<gene>
    <name evidence="3" type="ORF">J2Z79_000212</name>
</gene>
<feature type="transmembrane region" description="Helical" evidence="1">
    <location>
        <begin position="129"/>
        <end position="146"/>
    </location>
</feature>
<evidence type="ECO:0000313" key="4">
    <source>
        <dbReference type="Proteomes" id="UP001519289"/>
    </source>
</evidence>
<feature type="transmembrane region" description="Helical" evidence="1">
    <location>
        <begin position="32"/>
        <end position="50"/>
    </location>
</feature>
<organism evidence="3 4">
    <name type="scientific">Symbiobacterium terraclitae</name>
    <dbReference type="NCBI Taxonomy" id="557451"/>
    <lineage>
        <taxon>Bacteria</taxon>
        <taxon>Bacillati</taxon>
        <taxon>Bacillota</taxon>
        <taxon>Clostridia</taxon>
        <taxon>Eubacteriales</taxon>
        <taxon>Symbiobacteriaceae</taxon>
        <taxon>Symbiobacterium</taxon>
    </lineage>
</organism>
<keyword evidence="4" id="KW-1185">Reference proteome</keyword>
<accession>A0ABS4JMS6</accession>
<protein>
    <recommendedName>
        <fullName evidence="2">Potassium channel domain-containing protein</fullName>
    </recommendedName>
</protein>
<keyword evidence="1" id="KW-1133">Transmembrane helix</keyword>
<reference evidence="3 4" key="1">
    <citation type="submission" date="2021-03" db="EMBL/GenBank/DDBJ databases">
        <title>Genomic Encyclopedia of Type Strains, Phase IV (KMG-IV): sequencing the most valuable type-strain genomes for metagenomic binning, comparative biology and taxonomic classification.</title>
        <authorList>
            <person name="Goeker M."/>
        </authorList>
    </citation>
    <scope>NUCLEOTIDE SEQUENCE [LARGE SCALE GENOMIC DNA]</scope>
    <source>
        <strain evidence="3 4">DSM 27138</strain>
    </source>
</reference>
<sequence>MRHLLLVAGAGGLIAAALWLGADRGDRLSHTLVRPAVMALLGLLLLVLLGDEPRWSSALAAAAAAVGLWESYSGVYQLLYRPVARTGPVAQVRTTGRWLFNTLGNLVLLNLSAQLVFPRTFEWRGLPATALDVAYFTLLTFASGGYGDVIPGTPLGKVLAMVTSLSGLLFATILFAALFHRLRAE</sequence>
<feature type="transmembrane region" description="Helical" evidence="1">
    <location>
        <begin position="98"/>
        <end position="117"/>
    </location>
</feature>
<dbReference type="InterPro" id="IPR013099">
    <property type="entry name" value="K_chnl_dom"/>
</dbReference>
<evidence type="ECO:0000256" key="1">
    <source>
        <dbReference type="SAM" id="Phobius"/>
    </source>
</evidence>
<keyword evidence="1" id="KW-0812">Transmembrane</keyword>
<dbReference type="Proteomes" id="UP001519289">
    <property type="component" value="Unassembled WGS sequence"/>
</dbReference>
<dbReference type="EMBL" id="JAGGLG010000001">
    <property type="protein sequence ID" value="MBP2016839.1"/>
    <property type="molecule type" value="Genomic_DNA"/>
</dbReference>
<dbReference type="SUPFAM" id="SSF81324">
    <property type="entry name" value="Voltage-gated potassium channels"/>
    <property type="match status" value="1"/>
</dbReference>